<name>A0A8J8SGC3_9FIRM</name>
<dbReference type="AlphaFoldDB" id="A0A8J8SGC3"/>
<dbReference type="InterPro" id="IPR000917">
    <property type="entry name" value="Sulfatase_N"/>
</dbReference>
<dbReference type="InterPro" id="IPR050738">
    <property type="entry name" value="Sulfatase"/>
</dbReference>
<evidence type="ECO:0000256" key="2">
    <source>
        <dbReference type="ARBA" id="ARBA00022801"/>
    </source>
</evidence>
<reference evidence="4" key="1">
    <citation type="submission" date="2020-07" db="EMBL/GenBank/DDBJ databases">
        <title>Vallitalea pronyensis genome.</title>
        <authorList>
            <person name="Postec A."/>
        </authorList>
    </citation>
    <scope>NUCLEOTIDE SEQUENCE</scope>
    <source>
        <strain evidence="4">FatNI3</strain>
    </source>
</reference>
<keyword evidence="2 4" id="KW-0378">Hydrolase</keyword>
<organism evidence="4 5">
    <name type="scientific">Vallitalea pronyensis</name>
    <dbReference type="NCBI Taxonomy" id="1348613"/>
    <lineage>
        <taxon>Bacteria</taxon>
        <taxon>Bacillati</taxon>
        <taxon>Bacillota</taxon>
        <taxon>Clostridia</taxon>
        <taxon>Lachnospirales</taxon>
        <taxon>Vallitaleaceae</taxon>
        <taxon>Vallitalea</taxon>
    </lineage>
</organism>
<dbReference type="Proteomes" id="UP000683246">
    <property type="component" value="Chromosome"/>
</dbReference>
<dbReference type="EMBL" id="CP058649">
    <property type="protein sequence ID" value="QUI22212.1"/>
    <property type="molecule type" value="Genomic_DNA"/>
</dbReference>
<dbReference type="RefSeq" id="WP_212697695.1">
    <property type="nucleotide sequence ID" value="NZ_CP058649.1"/>
</dbReference>
<evidence type="ECO:0000313" key="5">
    <source>
        <dbReference type="Proteomes" id="UP000683246"/>
    </source>
</evidence>
<dbReference type="PANTHER" id="PTHR42693:SF53">
    <property type="entry name" value="ENDO-4-O-SULFATASE"/>
    <property type="match status" value="1"/>
</dbReference>
<dbReference type="SUPFAM" id="SSF53649">
    <property type="entry name" value="Alkaline phosphatase-like"/>
    <property type="match status" value="1"/>
</dbReference>
<sequence>MMKKNIIVLHTDQQRYDSLGCNGNLYGRTDNIDALAEEGCRFTRHISANTACMPSRASLMTGLYVPGHGVSSNGIPLWRRDNGCEDPNNAISRRLFGVDVRDRIPTMADIFGDHGYDTALFGKIHLQPHLADKSYNFYESCSVWEDEDIIHRDDPFYGFKTRKLILGHGEAPCGYNRGHYGRWLQENHPEYAALVNPGEDANTKEGSIRSDIYLSKIPSKVHHTMWLADEACDYLDKHQDSEKPTFMFVGFPDPHHPFSPPEDIAKDFLDLPLPDFAKLEDMEGDKPQAVMETIQHFNAEKEDIHLAYRYTAASIHLIDKAVGQITRKLKELHMYDDTIIVYTSDHGDFLGDLDMICKYDTAFHNLLHLPFIIKPAKEHKPLPSVVETSMSNADVLPTLLAMSGIEKDSYIQGIDIFDEAAEGNMPMATCYTAREGYRNISIYDDTYRYTYYIETKEEELYNHIADPQELKNLATNPSDSIRKICDDFKNTLFNKHIESDLGIFNHYALW</sequence>
<dbReference type="Gene3D" id="3.40.720.10">
    <property type="entry name" value="Alkaline Phosphatase, subunit A"/>
    <property type="match status" value="1"/>
</dbReference>
<evidence type="ECO:0000259" key="3">
    <source>
        <dbReference type="Pfam" id="PF00884"/>
    </source>
</evidence>
<evidence type="ECO:0000313" key="4">
    <source>
        <dbReference type="EMBL" id="QUI22212.1"/>
    </source>
</evidence>
<evidence type="ECO:0000256" key="1">
    <source>
        <dbReference type="ARBA" id="ARBA00008779"/>
    </source>
</evidence>
<keyword evidence="5" id="KW-1185">Reference proteome</keyword>
<feature type="domain" description="Sulfatase N-terminal" evidence="3">
    <location>
        <begin position="4"/>
        <end position="405"/>
    </location>
</feature>
<dbReference type="Pfam" id="PF00884">
    <property type="entry name" value="Sulfatase"/>
    <property type="match status" value="1"/>
</dbReference>
<protein>
    <submittedName>
        <fullName evidence="4">Sulfatase-like hydrolase/transferase</fullName>
    </submittedName>
</protein>
<dbReference type="GO" id="GO:0004065">
    <property type="term" value="F:arylsulfatase activity"/>
    <property type="evidence" value="ECO:0007669"/>
    <property type="project" value="TreeGrafter"/>
</dbReference>
<comment type="similarity">
    <text evidence="1">Belongs to the sulfatase family.</text>
</comment>
<accession>A0A8J8SGC3</accession>
<dbReference type="InterPro" id="IPR017850">
    <property type="entry name" value="Alkaline_phosphatase_core_sf"/>
</dbReference>
<dbReference type="PANTHER" id="PTHR42693">
    <property type="entry name" value="ARYLSULFATASE FAMILY MEMBER"/>
    <property type="match status" value="1"/>
</dbReference>
<gene>
    <name evidence="4" type="ORF">HZI73_07850</name>
</gene>
<proteinExistence type="inferred from homology"/>
<dbReference type="KEGG" id="vpy:HZI73_07850"/>